<evidence type="ECO:0000313" key="6">
    <source>
        <dbReference type="Proteomes" id="UP000053259"/>
    </source>
</evidence>
<dbReference type="EMBL" id="KN847556">
    <property type="protein sequence ID" value="KIW01308.1"/>
    <property type="molecule type" value="Genomic_DNA"/>
</dbReference>
<reference evidence="5 6" key="1">
    <citation type="submission" date="2015-01" db="EMBL/GenBank/DDBJ databases">
        <title>The Genome Sequence of Ochroconis gallopava CBS43764.</title>
        <authorList>
            <consortium name="The Broad Institute Genomics Platform"/>
            <person name="Cuomo C."/>
            <person name="de Hoog S."/>
            <person name="Gorbushina A."/>
            <person name="Stielow B."/>
            <person name="Teixiera M."/>
            <person name="Abouelleil A."/>
            <person name="Chapman S.B."/>
            <person name="Priest M."/>
            <person name="Young S.K."/>
            <person name="Wortman J."/>
            <person name="Nusbaum C."/>
            <person name="Birren B."/>
        </authorList>
    </citation>
    <scope>NUCLEOTIDE SEQUENCE [LARGE SCALE GENOMIC DNA]</scope>
    <source>
        <strain evidence="5 6">CBS 43764</strain>
    </source>
</reference>
<keyword evidence="2 3" id="KW-0040">ANK repeat</keyword>
<keyword evidence="6" id="KW-1185">Reference proteome</keyword>
<dbReference type="PANTHER" id="PTHR24198:SF165">
    <property type="entry name" value="ANKYRIN REPEAT-CONTAINING PROTEIN-RELATED"/>
    <property type="match status" value="1"/>
</dbReference>
<dbReference type="InParanoid" id="A0A0D2A3B3"/>
<accession>A0A0D2A3B3</accession>
<dbReference type="VEuPathDB" id="FungiDB:PV09_07344"/>
<keyword evidence="4" id="KW-0175">Coiled coil</keyword>
<proteinExistence type="predicted"/>
<dbReference type="RefSeq" id="XP_016211177.1">
    <property type="nucleotide sequence ID" value="XM_016361101.1"/>
</dbReference>
<dbReference type="InterPro" id="IPR036770">
    <property type="entry name" value="Ankyrin_rpt-contain_sf"/>
</dbReference>
<dbReference type="SMART" id="SM00248">
    <property type="entry name" value="ANK"/>
    <property type="match status" value="7"/>
</dbReference>
<gene>
    <name evidence="5" type="ORF">PV09_07344</name>
</gene>
<organism evidence="5 6">
    <name type="scientific">Verruconis gallopava</name>
    <dbReference type="NCBI Taxonomy" id="253628"/>
    <lineage>
        <taxon>Eukaryota</taxon>
        <taxon>Fungi</taxon>
        <taxon>Dikarya</taxon>
        <taxon>Ascomycota</taxon>
        <taxon>Pezizomycotina</taxon>
        <taxon>Dothideomycetes</taxon>
        <taxon>Pleosporomycetidae</taxon>
        <taxon>Venturiales</taxon>
        <taxon>Sympoventuriaceae</taxon>
        <taxon>Verruconis</taxon>
    </lineage>
</organism>
<feature type="repeat" description="ANK" evidence="3">
    <location>
        <begin position="501"/>
        <end position="533"/>
    </location>
</feature>
<dbReference type="HOGENOM" id="CLU_010556_0_0_1"/>
<feature type="repeat" description="ANK" evidence="3">
    <location>
        <begin position="379"/>
        <end position="411"/>
    </location>
</feature>
<name>A0A0D2A3B3_9PEZI</name>
<dbReference type="PROSITE" id="PS50088">
    <property type="entry name" value="ANK_REPEAT"/>
    <property type="match status" value="3"/>
</dbReference>
<dbReference type="SUPFAM" id="SSF48403">
    <property type="entry name" value="Ankyrin repeat"/>
    <property type="match status" value="1"/>
</dbReference>
<evidence type="ECO:0000256" key="1">
    <source>
        <dbReference type="ARBA" id="ARBA00022737"/>
    </source>
</evidence>
<dbReference type="OrthoDB" id="341259at2759"/>
<evidence type="ECO:0000256" key="3">
    <source>
        <dbReference type="PROSITE-ProRule" id="PRU00023"/>
    </source>
</evidence>
<dbReference type="AlphaFoldDB" id="A0A0D2A3B3"/>
<dbReference type="Pfam" id="PF00023">
    <property type="entry name" value="Ank"/>
    <property type="match status" value="2"/>
</dbReference>
<evidence type="ECO:0000256" key="4">
    <source>
        <dbReference type="SAM" id="Coils"/>
    </source>
</evidence>
<sequence length="760" mass="83593">MDPLSIIASSIAIATPLTAALQKIRAARHAKASLLLLNNDVTEVTLLLQNLERELRAAHNSGITARPDHTLLQVLDMTCAKLSQLAAQIAAWESPSTATKDTKSKVIRWVNISSKVTAFHNEFRRLREQLSMSLAAFGMSSSTRMQMRLEDIFLLAQDSMQAGAAVRETVHTVLENQRSMQNMLLQSPSAIGSSAAVSTTTVTPNDIVEADDSYANHVRAFHHNGAILFDSAQLTAVAAVGIRTAQFPRTACTPWCSCICHQETRLRTPKMLEKLIGALFINCSGIPLLQTPCNERSCHMRALPLAHVTYFFPPWLVSKVVSFMMTVTPLSGPVASLKVSRTVPGSADIFTFAKVGDVEGMKRLFQRGLASPHDVHFESGVTPLHIAINHQHIQACKLLLQTNADPFLGDYSQWYVTFPKSKEILMLRSQSTAADTAWTKILSRTLNASDELSLRELFSETECIERRDLTVLHKIVLGLSKLDLAQQLAESTADVNAQDSIGRTALSMAVERSDPVSARLLLDAGADPTIASYSQLGPLHYASMAKDPACIELLVSLKTTQVDSMSNWQQTPLVHAVAYVKDERHSRLLLMAGADPNRRDRDGFTPLAWAAIANNLAAAKVLLEYKARADIIDLYGTSLLHHCVVSNRHEILDILAPLSMEVRSCLSPNTDVWHLITSHANSSTMHKLKDLNWEGMSTPSTDPEVTYLLQLLKERADYSADLAAAWSSLVNQVNDLLSDVTSICSEDEDSQEYFDASEHL</sequence>
<protein>
    <submittedName>
        <fullName evidence="5">Uncharacterized protein</fullName>
    </submittedName>
</protein>
<feature type="coiled-coil region" evidence="4">
    <location>
        <begin position="34"/>
        <end position="61"/>
    </location>
</feature>
<dbReference type="STRING" id="253628.A0A0D2A3B3"/>
<keyword evidence="1" id="KW-0677">Repeat</keyword>
<evidence type="ECO:0000313" key="5">
    <source>
        <dbReference type="EMBL" id="KIW01308.1"/>
    </source>
</evidence>
<feature type="repeat" description="ANK" evidence="3">
    <location>
        <begin position="602"/>
        <end position="634"/>
    </location>
</feature>
<dbReference type="PROSITE" id="PS50297">
    <property type="entry name" value="ANK_REP_REGION"/>
    <property type="match status" value="1"/>
</dbReference>
<dbReference type="GeneID" id="27315317"/>
<dbReference type="Gene3D" id="1.25.40.20">
    <property type="entry name" value="Ankyrin repeat-containing domain"/>
    <property type="match status" value="3"/>
</dbReference>
<dbReference type="PANTHER" id="PTHR24198">
    <property type="entry name" value="ANKYRIN REPEAT AND PROTEIN KINASE DOMAIN-CONTAINING PROTEIN"/>
    <property type="match status" value="1"/>
</dbReference>
<dbReference type="InterPro" id="IPR002110">
    <property type="entry name" value="Ankyrin_rpt"/>
</dbReference>
<evidence type="ECO:0000256" key="2">
    <source>
        <dbReference type="ARBA" id="ARBA00023043"/>
    </source>
</evidence>
<dbReference type="Proteomes" id="UP000053259">
    <property type="component" value="Unassembled WGS sequence"/>
</dbReference>
<dbReference type="Pfam" id="PF12796">
    <property type="entry name" value="Ank_2"/>
    <property type="match status" value="1"/>
</dbReference>